<evidence type="ECO:0000256" key="2">
    <source>
        <dbReference type="PROSITE-ProRule" id="PRU00335"/>
    </source>
</evidence>
<evidence type="ECO:0000313" key="4">
    <source>
        <dbReference type="EMBL" id="MDE1656155.1"/>
    </source>
</evidence>
<feature type="DNA-binding region" description="H-T-H motif" evidence="2">
    <location>
        <begin position="30"/>
        <end position="49"/>
    </location>
</feature>
<dbReference type="SUPFAM" id="SSF46689">
    <property type="entry name" value="Homeodomain-like"/>
    <property type="match status" value="1"/>
</dbReference>
<keyword evidence="1 2" id="KW-0238">DNA-binding</keyword>
<sequence length="227" mass="25259">MAVHGNSSTRERILAAALRNFSEHGFEAASLRVIAKEANVTTGALYTHFDNKQALFAALVEPCCQELRQRHREGIMKSLALTEKSLAEKVPAEESQQSTNGTGKNISAGEDIGTSITEWMIDYVYDNLTVFQLVLWGSAGTPYQGFVTDLAEYEARLYSELGPEDSVWPAFAQVMCETGWYGFFGALMQGLNRDNAKKYLGLLQRFREAGWRSLLEDRVPSGMDTAR</sequence>
<dbReference type="RefSeq" id="WP_274778432.1">
    <property type="nucleotide sequence ID" value="NZ_JARBHI010000006.1"/>
</dbReference>
<proteinExistence type="predicted"/>
<dbReference type="PROSITE" id="PS01081">
    <property type="entry name" value="HTH_TETR_1"/>
    <property type="match status" value="1"/>
</dbReference>
<evidence type="ECO:0000256" key="1">
    <source>
        <dbReference type="ARBA" id="ARBA00023125"/>
    </source>
</evidence>
<gene>
    <name evidence="4" type="ORF">PWJ81_03635</name>
</gene>
<dbReference type="InterPro" id="IPR001647">
    <property type="entry name" value="HTH_TetR"/>
</dbReference>
<dbReference type="InterPro" id="IPR009057">
    <property type="entry name" value="Homeodomain-like_sf"/>
</dbReference>
<reference evidence="4 5" key="1">
    <citation type="submission" date="2023-02" db="EMBL/GenBank/DDBJ databases">
        <title>Defining the Infant Male Urobiome and Moving Towards Mechanisms in Urobiome Research.</title>
        <authorList>
            <person name="Reasoner S."/>
            <person name="Flores V."/>
            <person name="Van Horn G."/>
            <person name="Morales G."/>
            <person name="Peard L."/>
            <person name="Abelson B."/>
            <person name="Manuel C."/>
            <person name="Lee J."/>
            <person name="Baker B."/>
            <person name="Williams T."/>
            <person name="Schmitz J."/>
            <person name="Clayton D."/>
            <person name="Hadjifrangiskou M."/>
        </authorList>
    </citation>
    <scope>NUCLEOTIDE SEQUENCE [LARGE SCALE GENOMIC DNA]</scope>
    <source>
        <strain evidence="4 5">AS1053</strain>
    </source>
</reference>
<dbReference type="Proteomes" id="UP001219297">
    <property type="component" value="Unassembled WGS sequence"/>
</dbReference>
<dbReference type="PROSITE" id="PS50977">
    <property type="entry name" value="HTH_TETR_2"/>
    <property type="match status" value="1"/>
</dbReference>
<protein>
    <submittedName>
        <fullName evidence="4">TetR/AcrR family transcriptional regulator</fullName>
    </submittedName>
</protein>
<organism evidence="4 5">
    <name type="scientific">Actinotignum sanguinis</name>
    <dbReference type="NCBI Taxonomy" id="1445614"/>
    <lineage>
        <taxon>Bacteria</taxon>
        <taxon>Bacillati</taxon>
        <taxon>Actinomycetota</taxon>
        <taxon>Actinomycetes</taxon>
        <taxon>Actinomycetales</taxon>
        <taxon>Actinomycetaceae</taxon>
        <taxon>Actinotignum</taxon>
    </lineage>
</organism>
<name>A0ABT5V5D3_9ACTO</name>
<dbReference type="PANTHER" id="PTHR30055">
    <property type="entry name" value="HTH-TYPE TRANSCRIPTIONAL REGULATOR RUTR"/>
    <property type="match status" value="1"/>
</dbReference>
<dbReference type="PRINTS" id="PR00455">
    <property type="entry name" value="HTHTETR"/>
</dbReference>
<evidence type="ECO:0000313" key="5">
    <source>
        <dbReference type="Proteomes" id="UP001219297"/>
    </source>
</evidence>
<dbReference type="EMBL" id="JARBHI010000006">
    <property type="protein sequence ID" value="MDE1656155.1"/>
    <property type="molecule type" value="Genomic_DNA"/>
</dbReference>
<comment type="caution">
    <text evidence="4">The sequence shown here is derived from an EMBL/GenBank/DDBJ whole genome shotgun (WGS) entry which is preliminary data.</text>
</comment>
<dbReference type="InterPro" id="IPR050109">
    <property type="entry name" value="HTH-type_TetR-like_transc_reg"/>
</dbReference>
<dbReference type="Pfam" id="PF00440">
    <property type="entry name" value="TetR_N"/>
    <property type="match status" value="1"/>
</dbReference>
<accession>A0ABT5V5D3</accession>
<feature type="domain" description="HTH tetR-type" evidence="3">
    <location>
        <begin position="7"/>
        <end position="67"/>
    </location>
</feature>
<dbReference type="Gene3D" id="1.10.357.10">
    <property type="entry name" value="Tetracycline Repressor, domain 2"/>
    <property type="match status" value="1"/>
</dbReference>
<keyword evidence="5" id="KW-1185">Reference proteome</keyword>
<evidence type="ECO:0000259" key="3">
    <source>
        <dbReference type="PROSITE" id="PS50977"/>
    </source>
</evidence>
<dbReference type="PANTHER" id="PTHR30055:SF226">
    <property type="entry name" value="HTH-TYPE TRANSCRIPTIONAL REGULATOR PKSA"/>
    <property type="match status" value="1"/>
</dbReference>
<dbReference type="InterPro" id="IPR023772">
    <property type="entry name" value="DNA-bd_HTH_TetR-type_CS"/>
</dbReference>